<keyword evidence="4" id="KW-0762">Sugar transport</keyword>
<dbReference type="InterPro" id="IPR005829">
    <property type="entry name" value="Sugar_transporter_CS"/>
</dbReference>
<dbReference type="GO" id="GO:0005886">
    <property type="term" value="C:plasma membrane"/>
    <property type="evidence" value="ECO:0007669"/>
    <property type="project" value="UniProtKB-SubCell"/>
</dbReference>
<dbReference type="Gene3D" id="1.20.1250.20">
    <property type="entry name" value="MFS general substrate transporter like domains"/>
    <property type="match status" value="1"/>
</dbReference>
<dbReference type="AlphaFoldDB" id="A0A921YYL6"/>
<keyword evidence="5 8" id="KW-0812">Transmembrane</keyword>
<dbReference type="PANTHER" id="PTHR48021:SF68">
    <property type="entry name" value="MAJOR FACILITATOR SUPERFAMILY (MFS) PROFILE DOMAIN-CONTAINING PROTEIN"/>
    <property type="match status" value="1"/>
</dbReference>
<reference evidence="10" key="1">
    <citation type="journal article" date="2016" name="Insect Biochem. Mol. Biol.">
        <title>Multifaceted biological insights from a draft genome sequence of the tobacco hornworm moth, Manduca sexta.</title>
        <authorList>
            <person name="Kanost M.R."/>
            <person name="Arrese E.L."/>
            <person name="Cao X."/>
            <person name="Chen Y.R."/>
            <person name="Chellapilla S."/>
            <person name="Goldsmith M.R."/>
            <person name="Grosse-Wilde E."/>
            <person name="Heckel D.G."/>
            <person name="Herndon N."/>
            <person name="Jiang H."/>
            <person name="Papanicolaou A."/>
            <person name="Qu J."/>
            <person name="Soulages J.L."/>
            <person name="Vogel H."/>
            <person name="Walters J."/>
            <person name="Waterhouse R.M."/>
            <person name="Ahn S.J."/>
            <person name="Almeida F.C."/>
            <person name="An C."/>
            <person name="Aqrawi P."/>
            <person name="Bretschneider A."/>
            <person name="Bryant W.B."/>
            <person name="Bucks S."/>
            <person name="Chao H."/>
            <person name="Chevignon G."/>
            <person name="Christen J.M."/>
            <person name="Clarke D.F."/>
            <person name="Dittmer N.T."/>
            <person name="Ferguson L.C.F."/>
            <person name="Garavelou S."/>
            <person name="Gordon K.H.J."/>
            <person name="Gunaratna R.T."/>
            <person name="Han Y."/>
            <person name="Hauser F."/>
            <person name="He Y."/>
            <person name="Heidel-Fischer H."/>
            <person name="Hirsh A."/>
            <person name="Hu Y."/>
            <person name="Jiang H."/>
            <person name="Kalra D."/>
            <person name="Klinner C."/>
            <person name="Konig C."/>
            <person name="Kovar C."/>
            <person name="Kroll A.R."/>
            <person name="Kuwar S.S."/>
            <person name="Lee S.L."/>
            <person name="Lehman R."/>
            <person name="Li K."/>
            <person name="Li Z."/>
            <person name="Liang H."/>
            <person name="Lovelace S."/>
            <person name="Lu Z."/>
            <person name="Mansfield J.H."/>
            <person name="McCulloch K.J."/>
            <person name="Mathew T."/>
            <person name="Morton B."/>
            <person name="Muzny D.M."/>
            <person name="Neunemann D."/>
            <person name="Ongeri F."/>
            <person name="Pauchet Y."/>
            <person name="Pu L.L."/>
            <person name="Pyrousis I."/>
            <person name="Rao X.J."/>
            <person name="Redding A."/>
            <person name="Roesel C."/>
            <person name="Sanchez-Gracia A."/>
            <person name="Schaack S."/>
            <person name="Shukla A."/>
            <person name="Tetreau G."/>
            <person name="Wang Y."/>
            <person name="Xiong G.H."/>
            <person name="Traut W."/>
            <person name="Walsh T.K."/>
            <person name="Worley K.C."/>
            <person name="Wu D."/>
            <person name="Wu W."/>
            <person name="Wu Y.Q."/>
            <person name="Zhang X."/>
            <person name="Zou Z."/>
            <person name="Zucker H."/>
            <person name="Briscoe A.D."/>
            <person name="Burmester T."/>
            <person name="Clem R.J."/>
            <person name="Feyereisen R."/>
            <person name="Grimmelikhuijzen C.J.P."/>
            <person name="Hamodrakas S.J."/>
            <person name="Hansson B.S."/>
            <person name="Huguet E."/>
            <person name="Jermiin L.S."/>
            <person name="Lan Q."/>
            <person name="Lehman H.K."/>
            <person name="Lorenzen M."/>
            <person name="Merzendorfer H."/>
            <person name="Michalopoulos I."/>
            <person name="Morton D.B."/>
            <person name="Muthukrishnan S."/>
            <person name="Oakeshott J.G."/>
            <person name="Palmer W."/>
            <person name="Park Y."/>
            <person name="Passarelli A.L."/>
            <person name="Rozas J."/>
            <person name="Schwartz L.M."/>
            <person name="Smith W."/>
            <person name="Southgate A."/>
            <person name="Vilcinskas A."/>
            <person name="Vogt R."/>
            <person name="Wang P."/>
            <person name="Werren J."/>
            <person name="Yu X.Q."/>
            <person name="Zhou J.J."/>
            <person name="Brown S.J."/>
            <person name="Scherer S.E."/>
            <person name="Richards S."/>
            <person name="Blissard G.W."/>
        </authorList>
    </citation>
    <scope>NUCLEOTIDE SEQUENCE</scope>
</reference>
<evidence type="ECO:0000256" key="5">
    <source>
        <dbReference type="ARBA" id="ARBA00022692"/>
    </source>
</evidence>
<dbReference type="InterPro" id="IPR050549">
    <property type="entry name" value="MFS_Trehalose_Transporter"/>
</dbReference>
<feature type="transmembrane region" description="Helical" evidence="8">
    <location>
        <begin position="56"/>
        <end position="76"/>
    </location>
</feature>
<feature type="transmembrane region" description="Helical" evidence="8">
    <location>
        <begin position="400"/>
        <end position="424"/>
    </location>
</feature>
<feature type="transmembrane region" description="Helical" evidence="8">
    <location>
        <begin position="142"/>
        <end position="163"/>
    </location>
</feature>
<dbReference type="Proteomes" id="UP000791440">
    <property type="component" value="Unassembled WGS sequence"/>
</dbReference>
<dbReference type="InterPro" id="IPR036259">
    <property type="entry name" value="MFS_trans_sf"/>
</dbReference>
<dbReference type="InterPro" id="IPR005828">
    <property type="entry name" value="MFS_sugar_transport-like"/>
</dbReference>
<dbReference type="InterPro" id="IPR020846">
    <property type="entry name" value="MFS_dom"/>
</dbReference>
<evidence type="ECO:0000256" key="4">
    <source>
        <dbReference type="ARBA" id="ARBA00022597"/>
    </source>
</evidence>
<feature type="domain" description="Major facilitator superfamily (MFS) profile" evidence="9">
    <location>
        <begin position="1"/>
        <end position="455"/>
    </location>
</feature>
<dbReference type="PANTHER" id="PTHR48021">
    <property type="match status" value="1"/>
</dbReference>
<feature type="transmembrane region" description="Helical" evidence="8">
    <location>
        <begin position="83"/>
        <end position="102"/>
    </location>
</feature>
<comment type="caution">
    <text evidence="10">The sequence shown here is derived from an EMBL/GenBank/DDBJ whole genome shotgun (WGS) entry which is preliminary data.</text>
</comment>
<evidence type="ECO:0000256" key="8">
    <source>
        <dbReference type="SAM" id="Phobius"/>
    </source>
</evidence>
<dbReference type="OrthoDB" id="6133115at2759"/>
<dbReference type="PROSITE" id="PS00217">
    <property type="entry name" value="SUGAR_TRANSPORT_2"/>
    <property type="match status" value="1"/>
</dbReference>
<feature type="transmembrane region" description="Helical" evidence="8">
    <location>
        <begin position="264"/>
        <end position="287"/>
    </location>
</feature>
<evidence type="ECO:0000313" key="11">
    <source>
        <dbReference type="Proteomes" id="UP000791440"/>
    </source>
</evidence>
<reference evidence="10" key="2">
    <citation type="submission" date="2020-12" db="EMBL/GenBank/DDBJ databases">
        <authorList>
            <person name="Kanost M."/>
        </authorList>
    </citation>
    <scope>NUCLEOTIDE SEQUENCE</scope>
</reference>
<feature type="transmembrane region" description="Helical" evidence="8">
    <location>
        <begin position="364"/>
        <end position="388"/>
    </location>
</feature>
<feature type="transmembrane region" description="Helical" evidence="8">
    <location>
        <begin position="299"/>
        <end position="323"/>
    </location>
</feature>
<feature type="transmembrane region" description="Helical" evidence="8">
    <location>
        <begin position="330"/>
        <end position="352"/>
    </location>
</feature>
<proteinExistence type="predicted"/>
<name>A0A921YYL6_MANSE</name>
<evidence type="ECO:0000256" key="1">
    <source>
        <dbReference type="ARBA" id="ARBA00004651"/>
    </source>
</evidence>
<keyword evidence="3" id="KW-1003">Cell membrane</keyword>
<keyword evidence="6 8" id="KW-1133">Transmembrane helix</keyword>
<evidence type="ECO:0000313" key="10">
    <source>
        <dbReference type="EMBL" id="KAG6448276.1"/>
    </source>
</evidence>
<dbReference type="GO" id="GO:0022857">
    <property type="term" value="F:transmembrane transporter activity"/>
    <property type="evidence" value="ECO:0007669"/>
    <property type="project" value="InterPro"/>
</dbReference>
<evidence type="ECO:0000256" key="6">
    <source>
        <dbReference type="ARBA" id="ARBA00022989"/>
    </source>
</evidence>
<keyword evidence="2" id="KW-0813">Transport</keyword>
<sequence>MDRGIITPLMKQCFVTAGVAINLAQFGLALGFTAVLLPQLRAPDSGFDIDDTSESWIAAIPGFALVVGNFTVPSIMGKFGRKVASITSIVIIIIGWVAITVANSIPLILAARFLQGISMGMIASLGAILVGEYTSPKNRGAFLSILSLVMAVGTTTVHTVGSYLSWKKTAMLCTAITIADLVIAVFSPESPSWLADQGRYEECRKVFHWLRGYDEDDELDKMIEAARITREGKVDVPKPFWKDVKSKLAQTTVIMRKKEFYKPILLMIHIYTLAEWAGINILSPYIIDVANSLVDKEAMNIPALVISVDVQRILMGILTVYLIKKIRRRTILLSTTILCIIVLICTAGYSYAKTSEVLPFDHPSIPALLLHIHMLTIAVGSIPVPMVISGEIFPLEYRSLAGAISALFLSLHFFIVVKTFPYFVRHIGLHGAYLIYTCVVTYCLIISWLYLPETKDRTLQEIEEEFRGRPVRTDDLKASESLMG</sequence>
<dbReference type="Pfam" id="PF00083">
    <property type="entry name" value="Sugar_tr"/>
    <property type="match status" value="1"/>
</dbReference>
<protein>
    <recommendedName>
        <fullName evidence="9">Major facilitator superfamily (MFS) profile domain-containing protein</fullName>
    </recommendedName>
</protein>
<dbReference type="SUPFAM" id="SSF103473">
    <property type="entry name" value="MFS general substrate transporter"/>
    <property type="match status" value="1"/>
</dbReference>
<keyword evidence="11" id="KW-1185">Reference proteome</keyword>
<feature type="transmembrane region" description="Helical" evidence="8">
    <location>
        <begin position="430"/>
        <end position="451"/>
    </location>
</feature>
<feature type="transmembrane region" description="Helical" evidence="8">
    <location>
        <begin position="12"/>
        <end position="36"/>
    </location>
</feature>
<keyword evidence="7 8" id="KW-0472">Membrane</keyword>
<evidence type="ECO:0000256" key="7">
    <source>
        <dbReference type="ARBA" id="ARBA00023136"/>
    </source>
</evidence>
<dbReference type="FunFam" id="1.20.1250.20:FF:000218">
    <property type="entry name" value="facilitated trehalose transporter Tret1"/>
    <property type="match status" value="1"/>
</dbReference>
<evidence type="ECO:0000256" key="3">
    <source>
        <dbReference type="ARBA" id="ARBA00022475"/>
    </source>
</evidence>
<gene>
    <name evidence="10" type="ORF">O3G_MSEX005422</name>
</gene>
<accession>A0A921YYL6</accession>
<dbReference type="PROSITE" id="PS50850">
    <property type="entry name" value="MFS"/>
    <property type="match status" value="1"/>
</dbReference>
<organism evidence="10 11">
    <name type="scientific">Manduca sexta</name>
    <name type="common">Tobacco hawkmoth</name>
    <name type="synonym">Tobacco hornworm</name>
    <dbReference type="NCBI Taxonomy" id="7130"/>
    <lineage>
        <taxon>Eukaryota</taxon>
        <taxon>Metazoa</taxon>
        <taxon>Ecdysozoa</taxon>
        <taxon>Arthropoda</taxon>
        <taxon>Hexapoda</taxon>
        <taxon>Insecta</taxon>
        <taxon>Pterygota</taxon>
        <taxon>Neoptera</taxon>
        <taxon>Endopterygota</taxon>
        <taxon>Lepidoptera</taxon>
        <taxon>Glossata</taxon>
        <taxon>Ditrysia</taxon>
        <taxon>Bombycoidea</taxon>
        <taxon>Sphingidae</taxon>
        <taxon>Sphinginae</taxon>
        <taxon>Sphingini</taxon>
        <taxon>Manduca</taxon>
    </lineage>
</organism>
<evidence type="ECO:0000259" key="9">
    <source>
        <dbReference type="PROSITE" id="PS50850"/>
    </source>
</evidence>
<evidence type="ECO:0000256" key="2">
    <source>
        <dbReference type="ARBA" id="ARBA00022448"/>
    </source>
</evidence>
<dbReference type="EMBL" id="JH668355">
    <property type="protein sequence ID" value="KAG6448276.1"/>
    <property type="molecule type" value="Genomic_DNA"/>
</dbReference>
<comment type="subcellular location">
    <subcellularLocation>
        <location evidence="1">Cell membrane</location>
        <topology evidence="1">Multi-pass membrane protein</topology>
    </subcellularLocation>
</comment>